<organism evidence="2 3">
    <name type="scientific">Pristionchus entomophagus</name>
    <dbReference type="NCBI Taxonomy" id="358040"/>
    <lineage>
        <taxon>Eukaryota</taxon>
        <taxon>Metazoa</taxon>
        <taxon>Ecdysozoa</taxon>
        <taxon>Nematoda</taxon>
        <taxon>Chromadorea</taxon>
        <taxon>Rhabditida</taxon>
        <taxon>Rhabditina</taxon>
        <taxon>Diplogasteromorpha</taxon>
        <taxon>Diplogasteroidea</taxon>
        <taxon>Neodiplogasteridae</taxon>
        <taxon>Pristionchus</taxon>
    </lineage>
</organism>
<proteinExistence type="predicted"/>
<keyword evidence="3" id="KW-1185">Reference proteome</keyword>
<evidence type="ECO:0000313" key="2">
    <source>
        <dbReference type="EMBL" id="GMS85402.1"/>
    </source>
</evidence>
<dbReference type="Proteomes" id="UP001432027">
    <property type="component" value="Unassembled WGS sequence"/>
</dbReference>
<accession>A0AAV5SRJ2</accession>
<keyword evidence="1" id="KW-1133">Transmembrane helix</keyword>
<name>A0AAV5SRJ2_9BILA</name>
<evidence type="ECO:0000313" key="3">
    <source>
        <dbReference type="Proteomes" id="UP001432027"/>
    </source>
</evidence>
<keyword evidence="1" id="KW-0812">Transmembrane</keyword>
<feature type="non-terminal residue" evidence="2">
    <location>
        <position position="1"/>
    </location>
</feature>
<dbReference type="AlphaFoldDB" id="A0AAV5SRJ2"/>
<protein>
    <submittedName>
        <fullName evidence="2">Uncharacterized protein</fullName>
    </submittedName>
</protein>
<sequence length="118" mass="12979">VPLLQYPLLQYLAMAASSSSIFVLALLMVAITVDAGTWLSFSPGMSGVNDLDLSGLSNFKLTRHTRNVANLLDVCAESSRRMAKRAAAGIVTNQDRTTSKFCDYLITMHEQPQQQEQQ</sequence>
<dbReference type="EMBL" id="BTSX01000002">
    <property type="protein sequence ID" value="GMS85402.1"/>
    <property type="molecule type" value="Genomic_DNA"/>
</dbReference>
<feature type="transmembrane region" description="Helical" evidence="1">
    <location>
        <begin position="12"/>
        <end position="33"/>
    </location>
</feature>
<gene>
    <name evidence="2" type="ORF">PENTCL1PPCAC_7577</name>
</gene>
<evidence type="ECO:0000256" key="1">
    <source>
        <dbReference type="SAM" id="Phobius"/>
    </source>
</evidence>
<reference evidence="2" key="1">
    <citation type="submission" date="2023-10" db="EMBL/GenBank/DDBJ databases">
        <title>Genome assembly of Pristionchus species.</title>
        <authorList>
            <person name="Yoshida K."/>
            <person name="Sommer R.J."/>
        </authorList>
    </citation>
    <scope>NUCLEOTIDE SEQUENCE</scope>
    <source>
        <strain evidence="2">RS0144</strain>
    </source>
</reference>
<keyword evidence="1" id="KW-0472">Membrane</keyword>
<comment type="caution">
    <text evidence="2">The sequence shown here is derived from an EMBL/GenBank/DDBJ whole genome shotgun (WGS) entry which is preliminary data.</text>
</comment>